<dbReference type="Pfam" id="PF04389">
    <property type="entry name" value="Peptidase_M28"/>
    <property type="match status" value="1"/>
</dbReference>
<dbReference type="InterPro" id="IPR037457">
    <property type="entry name" value="M28_QC"/>
</dbReference>
<comment type="catalytic activity">
    <reaction evidence="1">
        <text>N-terminal L-glutaminyl-[peptide] = N-terminal 5-oxo-L-prolyl-[peptide] + NH4(+)</text>
        <dbReference type="Rhea" id="RHEA:23652"/>
        <dbReference type="Rhea" id="RHEA-COMP:11736"/>
        <dbReference type="Rhea" id="RHEA-COMP:11846"/>
        <dbReference type="ChEBI" id="CHEBI:28938"/>
        <dbReference type="ChEBI" id="CHEBI:64722"/>
        <dbReference type="ChEBI" id="CHEBI:87215"/>
        <dbReference type="EC" id="2.3.2.5"/>
    </reaction>
</comment>
<dbReference type="RefSeq" id="XP_014672158.1">
    <property type="nucleotide sequence ID" value="XM_014816672.1"/>
</dbReference>
<comment type="similarity">
    <text evidence="2">Belongs to the glutaminyl-peptide cyclotransferase family.</text>
</comment>
<name>A0ABM1EIY6_PRICU</name>
<dbReference type="RefSeq" id="XP_014672156.1">
    <property type="nucleotide sequence ID" value="XM_014816670.1"/>
</dbReference>
<dbReference type="PANTHER" id="PTHR12283:SF6">
    <property type="entry name" value="GLUTAMINYL-PEPTIDE CYCLOTRANSFERASE-RELATED"/>
    <property type="match status" value="1"/>
</dbReference>
<evidence type="ECO:0000256" key="5">
    <source>
        <dbReference type="ARBA" id="ARBA00023315"/>
    </source>
</evidence>
<keyword evidence="4" id="KW-0808">Transferase</keyword>
<proteinExistence type="inferred from homology"/>
<evidence type="ECO:0000313" key="8">
    <source>
        <dbReference type="Proteomes" id="UP000695022"/>
    </source>
</evidence>
<dbReference type="RefSeq" id="XP_014672157.1">
    <property type="nucleotide sequence ID" value="XM_014816671.1"/>
</dbReference>
<dbReference type="Gene3D" id="3.40.630.10">
    <property type="entry name" value="Zn peptidases"/>
    <property type="match status" value="1"/>
</dbReference>
<evidence type="ECO:0000259" key="7">
    <source>
        <dbReference type="Pfam" id="PF04389"/>
    </source>
</evidence>
<evidence type="ECO:0000256" key="6">
    <source>
        <dbReference type="SAM" id="SignalP"/>
    </source>
</evidence>
<evidence type="ECO:0000313" key="11">
    <source>
        <dbReference type="RefSeq" id="XP_014672158.1"/>
    </source>
</evidence>
<dbReference type="EC" id="2.3.2.5" evidence="3"/>
<feature type="domain" description="Peptidase M28" evidence="7">
    <location>
        <begin position="109"/>
        <end position="339"/>
    </location>
</feature>
<evidence type="ECO:0000256" key="1">
    <source>
        <dbReference type="ARBA" id="ARBA00000001"/>
    </source>
</evidence>
<feature type="signal peptide" evidence="6">
    <location>
        <begin position="1"/>
        <end position="21"/>
    </location>
</feature>
<evidence type="ECO:0000256" key="3">
    <source>
        <dbReference type="ARBA" id="ARBA00012012"/>
    </source>
</evidence>
<keyword evidence="8" id="KW-1185">Reference proteome</keyword>
<feature type="chain" id="PRO_5045022229" description="glutaminyl-peptide cyclotransferase" evidence="6">
    <location>
        <begin position="22"/>
        <end position="348"/>
    </location>
</feature>
<evidence type="ECO:0000256" key="4">
    <source>
        <dbReference type="ARBA" id="ARBA00022679"/>
    </source>
</evidence>
<protein>
    <recommendedName>
        <fullName evidence="3">glutaminyl-peptide cyclotransferase</fullName>
        <ecNumber evidence="3">2.3.2.5</ecNumber>
    </recommendedName>
</protein>
<evidence type="ECO:0000313" key="9">
    <source>
        <dbReference type="RefSeq" id="XP_014672156.1"/>
    </source>
</evidence>
<dbReference type="CDD" id="cd03880">
    <property type="entry name" value="M28_QC_like"/>
    <property type="match status" value="1"/>
</dbReference>
<reference evidence="9 10" key="1">
    <citation type="submission" date="2025-05" db="UniProtKB">
        <authorList>
            <consortium name="RefSeq"/>
        </authorList>
    </citation>
    <scope>IDENTIFICATION</scope>
</reference>
<keyword evidence="5" id="KW-0012">Acyltransferase</keyword>
<dbReference type="SUPFAM" id="SSF53187">
    <property type="entry name" value="Zn-dependent exopeptidases"/>
    <property type="match status" value="1"/>
</dbReference>
<sequence length="348" mass="40017">MNAAAFTLAILGLHWCMCTNGDNSWTLKKLTHKPRSLSQERMKELSDLSNHDRLTKVELAPMLMPRVPGTAGNTKCQQHIISRLQNLDWEIELDEFEENTPYGTKPFTNIIATWDPHAPRRLVLACHFDSKYFKDFEFIGATDSAVPCAMILDLAYTLDKYLKKERKQAQDVTLQLLFFDGEEAFRDWTDTDSIYGARHLSQAMKNRVHPMNNEDGTNLLHGIDMLVLLDLIGAANPRFSSYFDGTSKMFDRLIRIEKTLAKQDLLVSHSKTANQYFNTRRRGHNGIAEDDHIPFMKKGVRVLHLIPMPFPDVWHTQSDDGHHVDHDTVDNLNKIMRVFVAEYLHLPV</sequence>
<dbReference type="InterPro" id="IPR040234">
    <property type="entry name" value="QC/QCL"/>
</dbReference>
<evidence type="ECO:0000256" key="2">
    <source>
        <dbReference type="ARBA" id="ARBA00006014"/>
    </source>
</evidence>
<accession>A0ABM1EIY6</accession>
<keyword evidence="6" id="KW-0732">Signal</keyword>
<gene>
    <name evidence="9 10 11" type="primary">LOC106812719</name>
</gene>
<dbReference type="GeneID" id="106812719"/>
<dbReference type="Proteomes" id="UP000695022">
    <property type="component" value="Unplaced"/>
</dbReference>
<evidence type="ECO:0000313" key="10">
    <source>
        <dbReference type="RefSeq" id="XP_014672157.1"/>
    </source>
</evidence>
<dbReference type="InterPro" id="IPR007484">
    <property type="entry name" value="Peptidase_M28"/>
</dbReference>
<organism evidence="8 10">
    <name type="scientific">Priapulus caudatus</name>
    <name type="common">Priapulid worm</name>
    <dbReference type="NCBI Taxonomy" id="37621"/>
    <lineage>
        <taxon>Eukaryota</taxon>
        <taxon>Metazoa</taxon>
        <taxon>Ecdysozoa</taxon>
        <taxon>Scalidophora</taxon>
        <taxon>Priapulida</taxon>
        <taxon>Priapulimorpha</taxon>
        <taxon>Priapulimorphida</taxon>
        <taxon>Priapulidae</taxon>
        <taxon>Priapulus</taxon>
    </lineage>
</organism>
<dbReference type="PANTHER" id="PTHR12283">
    <property type="entry name" value="GLUTAMINYL-PEPTIDE CYCLOTRANSFERASE"/>
    <property type="match status" value="1"/>
</dbReference>